<keyword evidence="2" id="KW-1185">Reference proteome</keyword>
<name>A0A2U1PBF7_ARTAN</name>
<protein>
    <submittedName>
        <fullName evidence="1">Uncharacterized protein</fullName>
    </submittedName>
</protein>
<dbReference type="AlphaFoldDB" id="A0A2U1PBF7"/>
<dbReference type="PANTHER" id="PTHR37745:SF3">
    <property type="entry name" value="TRANSPOSASE, PTTA_EN_SPM, PLANT"/>
    <property type="match status" value="1"/>
</dbReference>
<proteinExistence type="predicted"/>
<comment type="caution">
    <text evidence="1">The sequence shown here is derived from an EMBL/GenBank/DDBJ whole genome shotgun (WGS) entry which is preliminary data.</text>
</comment>
<sequence>MKRFMAEDKDYACHTAGEPGLKKSKDMKREPYTSKRCGCGFRIRAIVQICDYNEKNNFYYKEEGMGVFKLYVVHSGHEPGPLDGNAWIMQGLVGYKGGFSSDQDLVYGISDEGDNENSIGMAGIQRIRFCIK</sequence>
<gene>
    <name evidence="1" type="ORF">CTI12_AA155420</name>
</gene>
<reference evidence="1 2" key="1">
    <citation type="journal article" date="2018" name="Mol. Plant">
        <title>The genome of Artemisia annua provides insight into the evolution of Asteraceae family and artemisinin biosynthesis.</title>
        <authorList>
            <person name="Shen Q."/>
            <person name="Zhang L."/>
            <person name="Liao Z."/>
            <person name="Wang S."/>
            <person name="Yan T."/>
            <person name="Shi P."/>
            <person name="Liu M."/>
            <person name="Fu X."/>
            <person name="Pan Q."/>
            <person name="Wang Y."/>
            <person name="Lv Z."/>
            <person name="Lu X."/>
            <person name="Zhang F."/>
            <person name="Jiang W."/>
            <person name="Ma Y."/>
            <person name="Chen M."/>
            <person name="Hao X."/>
            <person name="Li L."/>
            <person name="Tang Y."/>
            <person name="Lv G."/>
            <person name="Zhou Y."/>
            <person name="Sun X."/>
            <person name="Brodelius P.E."/>
            <person name="Rose J.K.C."/>
            <person name="Tang K."/>
        </authorList>
    </citation>
    <scope>NUCLEOTIDE SEQUENCE [LARGE SCALE GENOMIC DNA]</scope>
    <source>
        <strain evidence="2">cv. Huhao1</strain>
        <tissue evidence="1">Leaf</tissue>
    </source>
</reference>
<dbReference type="OrthoDB" id="1893723at2759"/>
<dbReference type="Proteomes" id="UP000245207">
    <property type="component" value="Unassembled WGS sequence"/>
</dbReference>
<dbReference type="PANTHER" id="PTHR37745">
    <property type="entry name" value="EXPRESSED PROTEIN"/>
    <property type="match status" value="1"/>
</dbReference>
<dbReference type="EMBL" id="PKPP01001395">
    <property type="protein sequence ID" value="PWA83078.1"/>
    <property type="molecule type" value="Genomic_DNA"/>
</dbReference>
<accession>A0A2U1PBF7</accession>
<organism evidence="1 2">
    <name type="scientific">Artemisia annua</name>
    <name type="common">Sweet wormwood</name>
    <dbReference type="NCBI Taxonomy" id="35608"/>
    <lineage>
        <taxon>Eukaryota</taxon>
        <taxon>Viridiplantae</taxon>
        <taxon>Streptophyta</taxon>
        <taxon>Embryophyta</taxon>
        <taxon>Tracheophyta</taxon>
        <taxon>Spermatophyta</taxon>
        <taxon>Magnoliopsida</taxon>
        <taxon>eudicotyledons</taxon>
        <taxon>Gunneridae</taxon>
        <taxon>Pentapetalae</taxon>
        <taxon>asterids</taxon>
        <taxon>campanulids</taxon>
        <taxon>Asterales</taxon>
        <taxon>Asteraceae</taxon>
        <taxon>Asteroideae</taxon>
        <taxon>Anthemideae</taxon>
        <taxon>Artemisiinae</taxon>
        <taxon>Artemisia</taxon>
    </lineage>
</organism>
<evidence type="ECO:0000313" key="2">
    <source>
        <dbReference type="Proteomes" id="UP000245207"/>
    </source>
</evidence>
<evidence type="ECO:0000313" key="1">
    <source>
        <dbReference type="EMBL" id="PWA83078.1"/>
    </source>
</evidence>
<dbReference type="STRING" id="35608.A0A2U1PBF7"/>